<dbReference type="AGR" id="RGD:1584031"/>
<evidence type="ECO:0000313" key="13">
    <source>
        <dbReference type="RGD" id="1584031"/>
    </source>
</evidence>
<feature type="transmembrane region" description="Helical" evidence="10">
    <location>
        <begin position="150"/>
        <end position="168"/>
    </location>
</feature>
<dbReference type="Proteomes" id="UP000002494">
    <property type="component" value="Chromosome 12"/>
</dbReference>
<keyword evidence="7" id="KW-0539">Nucleus</keyword>
<dbReference type="GO" id="GO:0005637">
    <property type="term" value="C:nuclear inner membrane"/>
    <property type="evidence" value="ECO:0007669"/>
    <property type="project" value="UniProtKB-SubCell"/>
</dbReference>
<dbReference type="PANTHER" id="PTHR21433">
    <property type="entry name" value="TRANSMEMBRANE PROTEIN INDUCED BY TUMOR NECROSIS FACTOR ALPHA"/>
    <property type="match status" value="1"/>
</dbReference>
<organism evidence="11 12">
    <name type="scientific">Rattus norvegicus</name>
    <name type="common">Rat</name>
    <dbReference type="NCBI Taxonomy" id="10116"/>
    <lineage>
        <taxon>Eukaryota</taxon>
        <taxon>Metazoa</taxon>
        <taxon>Chordata</taxon>
        <taxon>Craniata</taxon>
        <taxon>Vertebrata</taxon>
        <taxon>Euteleostomi</taxon>
        <taxon>Mammalia</taxon>
        <taxon>Eutheria</taxon>
        <taxon>Euarchontoglires</taxon>
        <taxon>Glires</taxon>
        <taxon>Rodentia</taxon>
        <taxon>Myomorpha</taxon>
        <taxon>Muroidea</taxon>
        <taxon>Muridae</taxon>
        <taxon>Murinae</taxon>
        <taxon>Rattus</taxon>
    </lineage>
</organism>
<evidence type="ECO:0000256" key="6">
    <source>
        <dbReference type="ARBA" id="ARBA00023136"/>
    </source>
</evidence>
<evidence type="ECO:0000256" key="2">
    <source>
        <dbReference type="ARBA" id="ARBA00009700"/>
    </source>
</evidence>
<evidence type="ECO:0000256" key="7">
    <source>
        <dbReference type="ARBA" id="ARBA00023242"/>
    </source>
</evidence>
<reference evidence="11" key="1">
    <citation type="submission" date="2024-01" db="EMBL/GenBank/DDBJ databases">
        <title>GRCr8: a new rat reference genome assembly contstructed from accurate long reads and long range scaffolding.</title>
        <authorList>
            <person name="Doris P.A."/>
            <person name="Kalbfleisch T."/>
            <person name="Li K."/>
            <person name="Howe K."/>
            <person name="Wood J."/>
        </authorList>
    </citation>
    <scope>NUCLEOTIDE SEQUENCE [LARGE SCALE GENOMIC DNA]</scope>
    <source>
        <strain evidence="11">Brown Norway</strain>
    </source>
</reference>
<evidence type="ECO:0000313" key="11">
    <source>
        <dbReference type="Ensembl" id="ENSRNOP00000078708.1"/>
    </source>
</evidence>
<dbReference type="AlphaFoldDB" id="A0A8I5ZLE9"/>
<evidence type="ECO:0000256" key="4">
    <source>
        <dbReference type="ARBA" id="ARBA00022989"/>
    </source>
</evidence>
<feature type="transmembrane region" description="Helical" evidence="10">
    <location>
        <begin position="262"/>
        <end position="286"/>
    </location>
</feature>
<feature type="transmembrane region" description="Helical" evidence="10">
    <location>
        <begin position="93"/>
        <end position="114"/>
    </location>
</feature>
<comment type="subcellular location">
    <subcellularLocation>
        <location evidence="1">Nucleus inner membrane</location>
        <topology evidence="1">Multi-pass membrane protein</topology>
    </subcellularLocation>
</comment>
<evidence type="ECO:0000256" key="1">
    <source>
        <dbReference type="ARBA" id="ARBA00004473"/>
    </source>
</evidence>
<evidence type="ECO:0000256" key="10">
    <source>
        <dbReference type="SAM" id="Phobius"/>
    </source>
</evidence>
<gene>
    <name evidence="11 13" type="primary">Tmem120b</name>
</gene>
<feature type="coiled-coil region" evidence="9">
    <location>
        <begin position="5"/>
        <end position="39"/>
    </location>
</feature>
<evidence type="ECO:0000313" key="12">
    <source>
        <dbReference type="Proteomes" id="UP000002494"/>
    </source>
</evidence>
<dbReference type="InterPro" id="IPR012926">
    <property type="entry name" value="TMEM120A/B"/>
</dbReference>
<reference evidence="11" key="3">
    <citation type="submission" date="2025-09" db="UniProtKB">
        <authorList>
            <consortium name="Ensembl"/>
        </authorList>
    </citation>
    <scope>IDENTIFICATION</scope>
    <source>
        <strain evidence="11">Brown Norway</strain>
    </source>
</reference>
<dbReference type="GeneTree" id="ENSGT00390000007848"/>
<evidence type="ECO:0000256" key="3">
    <source>
        <dbReference type="ARBA" id="ARBA00022692"/>
    </source>
</evidence>
<comment type="function">
    <text evidence="8">Necessary for efficient adipogenesis. Does not show ion channel activity.</text>
</comment>
<comment type="similarity">
    <text evidence="2">Belongs to the TMEM120 family.</text>
</comment>
<keyword evidence="4 10" id="KW-1133">Transmembrane helix</keyword>
<proteinExistence type="inferred from homology"/>
<keyword evidence="3 10" id="KW-0812">Transmembrane</keyword>
<dbReference type="PANTHER" id="PTHR21433:SF2">
    <property type="entry name" value="TRANSMEMBRANE PROTEIN 120B"/>
    <property type="match status" value="1"/>
</dbReference>
<evidence type="ECO:0000256" key="9">
    <source>
        <dbReference type="SAM" id="Coils"/>
    </source>
</evidence>
<dbReference type="Pfam" id="PF07851">
    <property type="entry name" value="TMEM120A-B"/>
    <property type="match status" value="1"/>
</dbReference>
<accession>A0A8I5ZLE9</accession>
<keyword evidence="5 9" id="KW-0175">Coiled coil</keyword>
<dbReference type="RGD" id="1584031">
    <property type="gene designation" value="Tmem120b"/>
</dbReference>
<evidence type="ECO:0000256" key="8">
    <source>
        <dbReference type="ARBA" id="ARBA00045162"/>
    </source>
</evidence>
<reference evidence="11" key="2">
    <citation type="submission" date="2025-08" db="UniProtKB">
        <authorList>
            <consortium name="Ensembl"/>
        </authorList>
    </citation>
    <scope>IDENTIFICATION</scope>
    <source>
        <strain evidence="11">Brown Norway</strain>
    </source>
</reference>
<evidence type="ECO:0000256" key="5">
    <source>
        <dbReference type="ARBA" id="ARBA00023054"/>
    </source>
</evidence>
<protein>
    <submittedName>
        <fullName evidence="11">Transmembrane protein 120B</fullName>
    </submittedName>
</protein>
<sequence length="300" mass="35799">MSGQLERCEREWHELEGEFQELQETHRIYKQKLEELTALQTQCSISISKQKRHLKDLKYALQRLYLNLVLGNVDVTLLSNQAKFAYKDEYEKFKLYLTIILLLGAVACRFVLHYRVTDEVFNFLLVWYYCTLTIRESILISNGSRIKGWWVSHHYVSSFLSGVMLTWPNGLIYQKFRNQFLAFSIFQSCVQFLQYYYQRGCLYRLRALGERNHLDLTVEGFQSWMWRGLTFLLPFLFCGHFWQLYNAVTLFELSSHEECKEWQVFVLALTFLILFLGNFLTTLKVVHAKLQKNRNKTKQP</sequence>
<dbReference type="Ensembl" id="ENSRNOT00000098777.2">
    <property type="protein sequence ID" value="ENSRNOP00000078708.1"/>
    <property type="gene ID" value="ENSRNOG00000048050.5"/>
</dbReference>
<keyword evidence="6 10" id="KW-0472">Membrane</keyword>
<feature type="transmembrane region" description="Helical" evidence="10">
    <location>
        <begin position="224"/>
        <end position="242"/>
    </location>
</feature>
<name>A0A8I5ZLE9_RAT</name>
<keyword evidence="12" id="KW-1185">Reference proteome</keyword>